<reference evidence="2 3" key="1">
    <citation type="submission" date="2018-05" db="EMBL/GenBank/DDBJ databases">
        <title>Genomic Encyclopedia of Archaeal and Bacterial Type Strains, Phase II (KMG-II): from individual species to whole genera.</title>
        <authorList>
            <person name="Goeker M."/>
        </authorList>
    </citation>
    <scope>NUCLEOTIDE SEQUENCE [LARGE SCALE GENOMIC DNA]</scope>
    <source>
        <strain evidence="2 3">DSM 23514</strain>
    </source>
</reference>
<evidence type="ECO:0000313" key="1">
    <source>
        <dbReference type="EMBL" id="MBD1259303.1"/>
    </source>
</evidence>
<dbReference type="OrthoDB" id="3468002at2"/>
<proteinExistence type="predicted"/>
<comment type="caution">
    <text evidence="2">The sequence shown here is derived from an EMBL/GenBank/DDBJ whole genome shotgun (WGS) entry which is preliminary data.</text>
</comment>
<name>A0A316E806_9FLAO</name>
<keyword evidence="4" id="KW-1185">Reference proteome</keyword>
<protein>
    <submittedName>
        <fullName evidence="2">Uncharacterized protein</fullName>
    </submittedName>
</protein>
<sequence length="188" mass="21197">MSESIVSFVPQVLEYENPAEVAAKLYRYLSTHNVIGTELKNHPNAPFKRYAPGPNYREILSCGDEFNQVEGTNTNHIDIFSERTVFHGYGNGLDEVLCPKCHQNLIGTNWAETMDRWAKGGSGQFKCENCGNIAPISAYRFSSQSQFRWAFSNVGISFYNWPPTFTEDFLTRIAGILESPVVIVHAHL</sequence>
<accession>A0A316E806</accession>
<dbReference type="AlphaFoldDB" id="A0A316E806"/>
<dbReference type="EMBL" id="JACWLN010000001">
    <property type="protein sequence ID" value="MBD1259303.1"/>
    <property type="molecule type" value="Genomic_DNA"/>
</dbReference>
<organism evidence="2 3">
    <name type="scientific">Maribacter polysiphoniae</name>
    <dbReference type="NCBI Taxonomy" id="429344"/>
    <lineage>
        <taxon>Bacteria</taxon>
        <taxon>Pseudomonadati</taxon>
        <taxon>Bacteroidota</taxon>
        <taxon>Flavobacteriia</taxon>
        <taxon>Flavobacteriales</taxon>
        <taxon>Flavobacteriaceae</taxon>
        <taxon>Maribacter</taxon>
    </lineage>
</organism>
<evidence type="ECO:0000313" key="2">
    <source>
        <dbReference type="EMBL" id="PWK24863.1"/>
    </source>
</evidence>
<dbReference type="EMBL" id="QGGQ01000002">
    <property type="protein sequence ID" value="PWK24863.1"/>
    <property type="molecule type" value="Genomic_DNA"/>
</dbReference>
<evidence type="ECO:0000313" key="4">
    <source>
        <dbReference type="Proteomes" id="UP000651837"/>
    </source>
</evidence>
<evidence type="ECO:0000313" key="3">
    <source>
        <dbReference type="Proteomes" id="UP000245667"/>
    </source>
</evidence>
<dbReference type="Proteomes" id="UP000245667">
    <property type="component" value="Unassembled WGS sequence"/>
</dbReference>
<gene>
    <name evidence="1" type="ORF">HZY62_01780</name>
    <name evidence="2" type="ORF">LX92_01229</name>
</gene>
<dbReference type="Proteomes" id="UP000651837">
    <property type="component" value="Unassembled WGS sequence"/>
</dbReference>
<reference evidence="1 4" key="2">
    <citation type="submission" date="2020-07" db="EMBL/GenBank/DDBJ databases">
        <title>The draft genome sequence of Maribacter polysiphoniae KCTC 22021.</title>
        <authorList>
            <person name="Mu L."/>
        </authorList>
    </citation>
    <scope>NUCLEOTIDE SEQUENCE [LARGE SCALE GENOMIC DNA]</scope>
    <source>
        <strain evidence="1 4">KCTC 22021</strain>
    </source>
</reference>
<dbReference type="RefSeq" id="WP_109649395.1">
    <property type="nucleotide sequence ID" value="NZ_JACWLN010000001.1"/>
</dbReference>